<keyword evidence="7" id="KW-0106">Calcium</keyword>
<dbReference type="GO" id="GO:0030600">
    <property type="term" value="F:feruloyl esterase activity"/>
    <property type="evidence" value="ECO:0007669"/>
    <property type="project" value="UniProtKB-EC"/>
</dbReference>
<dbReference type="AlphaFoldDB" id="A0A8H5GL51"/>
<evidence type="ECO:0000256" key="8">
    <source>
        <dbReference type="ARBA" id="ARBA00023157"/>
    </source>
</evidence>
<comment type="similarity">
    <text evidence="1 10">Belongs to the tannase family.</text>
</comment>
<gene>
    <name evidence="11" type="ORF">D9758_006547</name>
</gene>
<evidence type="ECO:0000256" key="1">
    <source>
        <dbReference type="ARBA" id="ARBA00006249"/>
    </source>
</evidence>
<keyword evidence="6 10" id="KW-0378">Hydrolase</keyword>
<keyword evidence="5 10" id="KW-0732">Signal</keyword>
<reference evidence="11 12" key="1">
    <citation type="journal article" date="2020" name="ISME J.">
        <title>Uncovering the hidden diversity of litter-decomposition mechanisms in mushroom-forming fungi.</title>
        <authorList>
            <person name="Floudas D."/>
            <person name="Bentzer J."/>
            <person name="Ahren D."/>
            <person name="Johansson T."/>
            <person name="Persson P."/>
            <person name="Tunlid A."/>
        </authorList>
    </citation>
    <scope>NUCLEOTIDE SEQUENCE [LARGE SCALE GENOMIC DNA]</scope>
    <source>
        <strain evidence="11 12">CBS 291.85</strain>
    </source>
</reference>
<keyword evidence="3" id="KW-0858">Xylan degradation</keyword>
<name>A0A8H5GL51_9AGAR</name>
<evidence type="ECO:0000256" key="6">
    <source>
        <dbReference type="ARBA" id="ARBA00022801"/>
    </source>
</evidence>
<dbReference type="InterPro" id="IPR029058">
    <property type="entry name" value="AB_hydrolase_fold"/>
</dbReference>
<keyword evidence="3" id="KW-0624">Polysaccharide degradation</keyword>
<evidence type="ECO:0000256" key="3">
    <source>
        <dbReference type="ARBA" id="ARBA00022651"/>
    </source>
</evidence>
<dbReference type="EC" id="3.1.1.-" evidence="10"/>
<protein>
    <recommendedName>
        <fullName evidence="10">Carboxylic ester hydrolase</fullName>
        <ecNumber evidence="10">3.1.1.-</ecNumber>
    </recommendedName>
</protein>
<keyword evidence="8" id="KW-1015">Disulfide bond</keyword>
<dbReference type="Proteomes" id="UP000559256">
    <property type="component" value="Unassembled WGS sequence"/>
</dbReference>
<dbReference type="GO" id="GO:0045493">
    <property type="term" value="P:xylan catabolic process"/>
    <property type="evidence" value="ECO:0007669"/>
    <property type="project" value="UniProtKB-KW"/>
</dbReference>
<keyword evidence="12" id="KW-1185">Reference proteome</keyword>
<dbReference type="EMBL" id="JAACJM010000021">
    <property type="protein sequence ID" value="KAF5366745.1"/>
    <property type="molecule type" value="Genomic_DNA"/>
</dbReference>
<keyword evidence="4" id="KW-0479">Metal-binding</keyword>
<evidence type="ECO:0000256" key="9">
    <source>
        <dbReference type="ARBA" id="ARBA00034075"/>
    </source>
</evidence>
<keyword evidence="2" id="KW-0719">Serine esterase</keyword>
<proteinExistence type="inferred from homology"/>
<organism evidence="11 12">
    <name type="scientific">Tetrapyrgos nigripes</name>
    <dbReference type="NCBI Taxonomy" id="182062"/>
    <lineage>
        <taxon>Eukaryota</taxon>
        <taxon>Fungi</taxon>
        <taxon>Dikarya</taxon>
        <taxon>Basidiomycota</taxon>
        <taxon>Agaricomycotina</taxon>
        <taxon>Agaricomycetes</taxon>
        <taxon>Agaricomycetidae</taxon>
        <taxon>Agaricales</taxon>
        <taxon>Marasmiineae</taxon>
        <taxon>Marasmiaceae</taxon>
        <taxon>Tetrapyrgos</taxon>
    </lineage>
</organism>
<evidence type="ECO:0000256" key="2">
    <source>
        <dbReference type="ARBA" id="ARBA00022487"/>
    </source>
</evidence>
<feature type="signal peptide" evidence="10">
    <location>
        <begin position="1"/>
        <end position="20"/>
    </location>
</feature>
<evidence type="ECO:0000256" key="5">
    <source>
        <dbReference type="ARBA" id="ARBA00022729"/>
    </source>
</evidence>
<dbReference type="OrthoDB" id="3039123at2759"/>
<comment type="catalytic activity">
    <reaction evidence="9">
        <text>feruloyl-polysaccharide + H2O = ferulate + polysaccharide.</text>
        <dbReference type="EC" id="3.1.1.73"/>
    </reaction>
</comment>
<evidence type="ECO:0000313" key="12">
    <source>
        <dbReference type="Proteomes" id="UP000559256"/>
    </source>
</evidence>
<dbReference type="PANTHER" id="PTHR33938:SF15">
    <property type="entry name" value="FERULOYL ESTERASE B-RELATED"/>
    <property type="match status" value="1"/>
</dbReference>
<comment type="caution">
    <text evidence="11">The sequence shown here is derived from an EMBL/GenBank/DDBJ whole genome shotgun (WGS) entry which is preliminary data.</text>
</comment>
<dbReference type="SUPFAM" id="SSF53474">
    <property type="entry name" value="alpha/beta-Hydrolases"/>
    <property type="match status" value="1"/>
</dbReference>
<evidence type="ECO:0000313" key="11">
    <source>
        <dbReference type="EMBL" id="KAF5366745.1"/>
    </source>
</evidence>
<dbReference type="InterPro" id="IPR011118">
    <property type="entry name" value="Tannase/feruloyl_esterase"/>
</dbReference>
<evidence type="ECO:0000256" key="7">
    <source>
        <dbReference type="ARBA" id="ARBA00022837"/>
    </source>
</evidence>
<dbReference type="PANTHER" id="PTHR33938">
    <property type="entry name" value="FERULOYL ESTERASE B-RELATED"/>
    <property type="match status" value="1"/>
</dbReference>
<keyword evidence="3" id="KW-0119">Carbohydrate metabolism</keyword>
<sequence>MFSRKRSSFIPVPLLLPVLAASLSMSCTTYSSTLVAGHLTSSSGYPVADFDSKCSSIASQLNSSIPNATVRFAELVTQGTNITFTDSDRDPSCIAQPFFLPASLIVRADICRISLDVQTSERSGIHMETWLPRNWTGRFLSTGNGGLGGCIQFADMAYTSSLGFATVGANNGHDGFSGRPFLNNSDVLEDFAYRSVHTGVVLGKEITKTFYGHEHTKSYFLGCSTGGRQGLKSIQDFPEDFDGVVAGAPANQVKLMDDFSYIFSLTGTPDASSFVPKEAWVNIVHPDLLKQCDKVIDGVEDGIIEDPHLCNYDPSGIVCSGDSNATSCITPEQADTVRKVFSPFFIGDEFIFPRLVPGSETGDGLRSVLAGDVAPFSVDWFKFVVNSDPNLDAKTLGPSDWKKCIAQDPFNISTFKGDISAFKNRGGKLLSYHGQVDSLISPESSEIYYDHVSSTMDLSTSQMDDFYRHFRISGMFHCFTGPGAWNVGQGLLGDTSPGSDYTDPEKNILMATVRWVEEGTAPETIEGTKFVNDTNSLGVEFSRKHCRFPLRNTYDGVGDSTKPESWSCQPVSD</sequence>
<dbReference type="GO" id="GO:0046872">
    <property type="term" value="F:metal ion binding"/>
    <property type="evidence" value="ECO:0007669"/>
    <property type="project" value="UniProtKB-KW"/>
</dbReference>
<dbReference type="Pfam" id="PF07519">
    <property type="entry name" value="Tannase"/>
    <property type="match status" value="2"/>
</dbReference>
<dbReference type="PROSITE" id="PS51257">
    <property type="entry name" value="PROKAR_LIPOPROTEIN"/>
    <property type="match status" value="1"/>
</dbReference>
<evidence type="ECO:0000256" key="4">
    <source>
        <dbReference type="ARBA" id="ARBA00022723"/>
    </source>
</evidence>
<evidence type="ECO:0000256" key="10">
    <source>
        <dbReference type="RuleBase" id="RU361238"/>
    </source>
</evidence>
<feature type="chain" id="PRO_5034970132" description="Carboxylic ester hydrolase" evidence="10">
    <location>
        <begin position="21"/>
        <end position="573"/>
    </location>
</feature>
<accession>A0A8H5GL51</accession>